<feature type="domain" description="HAMP" evidence="16">
    <location>
        <begin position="210"/>
        <end position="263"/>
    </location>
</feature>
<dbReference type="Pfam" id="PF00672">
    <property type="entry name" value="HAMP"/>
    <property type="match status" value="1"/>
</dbReference>
<dbReference type="PROSITE" id="PS50112">
    <property type="entry name" value="PAS"/>
    <property type="match status" value="1"/>
</dbReference>
<keyword evidence="4" id="KW-0597">Phosphoprotein</keyword>
<evidence type="ECO:0000313" key="18">
    <source>
        <dbReference type="Proteomes" id="UP000199073"/>
    </source>
</evidence>
<keyword evidence="9" id="KW-0902">Two-component regulatory system</keyword>
<dbReference type="GO" id="GO:0005524">
    <property type="term" value="F:ATP binding"/>
    <property type="evidence" value="ECO:0007669"/>
    <property type="project" value="UniProtKB-KW"/>
</dbReference>
<keyword evidence="5" id="KW-0808">Transferase</keyword>
<name>A0A1H0VXE1_9BACT</name>
<feature type="domain" description="PAS" evidence="14">
    <location>
        <begin position="261"/>
        <end position="332"/>
    </location>
</feature>
<evidence type="ECO:0000256" key="9">
    <source>
        <dbReference type="ARBA" id="ARBA00023012"/>
    </source>
</evidence>
<dbReference type="Gene3D" id="3.30.450.20">
    <property type="entry name" value="PAS domain"/>
    <property type="match status" value="2"/>
</dbReference>
<dbReference type="InterPro" id="IPR000700">
    <property type="entry name" value="PAS-assoc_C"/>
</dbReference>
<dbReference type="Pfam" id="PF02518">
    <property type="entry name" value="HATPase_c"/>
    <property type="match status" value="1"/>
</dbReference>
<protein>
    <recommendedName>
        <fullName evidence="11">Sensory/regulatory protein RpfC</fullName>
        <ecNumber evidence="3">2.7.13.3</ecNumber>
    </recommendedName>
</protein>
<dbReference type="Proteomes" id="UP000199073">
    <property type="component" value="Unassembled WGS sequence"/>
</dbReference>
<keyword evidence="12" id="KW-0812">Transmembrane</keyword>
<organism evidence="17 18">
    <name type="scientific">Desulforhopalus singaporensis</name>
    <dbReference type="NCBI Taxonomy" id="91360"/>
    <lineage>
        <taxon>Bacteria</taxon>
        <taxon>Pseudomonadati</taxon>
        <taxon>Thermodesulfobacteriota</taxon>
        <taxon>Desulfobulbia</taxon>
        <taxon>Desulfobulbales</taxon>
        <taxon>Desulfocapsaceae</taxon>
        <taxon>Desulforhopalus</taxon>
    </lineage>
</organism>
<dbReference type="GO" id="GO:0000155">
    <property type="term" value="F:phosphorelay sensor kinase activity"/>
    <property type="evidence" value="ECO:0007669"/>
    <property type="project" value="InterPro"/>
</dbReference>
<dbReference type="SUPFAM" id="SSF47384">
    <property type="entry name" value="Homodimeric domain of signal transducing histidine kinase"/>
    <property type="match status" value="1"/>
</dbReference>
<evidence type="ECO:0000259" key="13">
    <source>
        <dbReference type="PROSITE" id="PS50109"/>
    </source>
</evidence>
<dbReference type="CDD" id="cd00082">
    <property type="entry name" value="HisKA"/>
    <property type="match status" value="1"/>
</dbReference>
<reference evidence="17 18" key="1">
    <citation type="submission" date="2016-10" db="EMBL/GenBank/DDBJ databases">
        <authorList>
            <person name="de Groot N.N."/>
        </authorList>
    </citation>
    <scope>NUCLEOTIDE SEQUENCE [LARGE SCALE GENOMIC DNA]</scope>
    <source>
        <strain evidence="17 18">DSM 12130</strain>
    </source>
</reference>
<dbReference type="GO" id="GO:0016020">
    <property type="term" value="C:membrane"/>
    <property type="evidence" value="ECO:0007669"/>
    <property type="project" value="UniProtKB-SubCell"/>
</dbReference>
<dbReference type="Gene3D" id="6.10.340.10">
    <property type="match status" value="1"/>
</dbReference>
<comment type="subunit">
    <text evidence="10">At low DSF concentrations, interacts with RpfF.</text>
</comment>
<dbReference type="InterPro" id="IPR036890">
    <property type="entry name" value="HATPase_C_sf"/>
</dbReference>
<dbReference type="InterPro" id="IPR005467">
    <property type="entry name" value="His_kinase_dom"/>
</dbReference>
<feature type="domain" description="Histidine kinase" evidence="13">
    <location>
        <begin position="560"/>
        <end position="782"/>
    </location>
</feature>
<evidence type="ECO:0000256" key="6">
    <source>
        <dbReference type="ARBA" id="ARBA00022741"/>
    </source>
</evidence>
<dbReference type="NCBIfam" id="TIGR00229">
    <property type="entry name" value="sensory_box"/>
    <property type="match status" value="2"/>
</dbReference>
<dbReference type="CDD" id="cd00130">
    <property type="entry name" value="PAS"/>
    <property type="match status" value="2"/>
</dbReference>
<gene>
    <name evidence="17" type="ORF">SAMN05660330_04290</name>
</gene>
<dbReference type="PROSITE" id="PS50885">
    <property type="entry name" value="HAMP"/>
    <property type="match status" value="1"/>
</dbReference>
<dbReference type="FunFam" id="1.10.287.130:FF:000002">
    <property type="entry name" value="Two-component osmosensing histidine kinase"/>
    <property type="match status" value="1"/>
</dbReference>
<dbReference type="PANTHER" id="PTHR45339:SF5">
    <property type="entry name" value="HISTIDINE KINASE"/>
    <property type="match status" value="1"/>
</dbReference>
<keyword evidence="8" id="KW-0067">ATP-binding</keyword>
<dbReference type="Pfam" id="PF08448">
    <property type="entry name" value="PAS_4"/>
    <property type="match status" value="1"/>
</dbReference>
<dbReference type="Pfam" id="PF00512">
    <property type="entry name" value="HisKA"/>
    <property type="match status" value="1"/>
</dbReference>
<feature type="transmembrane region" description="Helical" evidence="12">
    <location>
        <begin position="7"/>
        <end position="27"/>
    </location>
</feature>
<dbReference type="SUPFAM" id="SSF55874">
    <property type="entry name" value="ATPase domain of HSP90 chaperone/DNA topoisomerase II/histidine kinase"/>
    <property type="match status" value="1"/>
</dbReference>
<accession>A0A1H0VXE1</accession>
<dbReference type="PROSITE" id="PS50113">
    <property type="entry name" value="PAC"/>
    <property type="match status" value="1"/>
</dbReference>
<dbReference type="InterPro" id="IPR000014">
    <property type="entry name" value="PAS"/>
</dbReference>
<dbReference type="InterPro" id="IPR004358">
    <property type="entry name" value="Sig_transdc_His_kin-like_C"/>
</dbReference>
<evidence type="ECO:0000259" key="16">
    <source>
        <dbReference type="PROSITE" id="PS50885"/>
    </source>
</evidence>
<dbReference type="FunFam" id="3.30.565.10:FF:000010">
    <property type="entry name" value="Sensor histidine kinase RcsC"/>
    <property type="match status" value="1"/>
</dbReference>
<feature type="transmembrane region" description="Helical" evidence="12">
    <location>
        <begin position="190"/>
        <end position="209"/>
    </location>
</feature>
<dbReference type="InterPro" id="IPR003661">
    <property type="entry name" value="HisK_dim/P_dom"/>
</dbReference>
<comment type="subcellular location">
    <subcellularLocation>
        <location evidence="2">Membrane</location>
    </subcellularLocation>
</comment>
<evidence type="ECO:0000256" key="12">
    <source>
        <dbReference type="SAM" id="Phobius"/>
    </source>
</evidence>
<dbReference type="EMBL" id="FNJI01000072">
    <property type="protein sequence ID" value="SDP82951.1"/>
    <property type="molecule type" value="Genomic_DNA"/>
</dbReference>
<feature type="domain" description="PAC" evidence="15">
    <location>
        <begin position="336"/>
        <end position="387"/>
    </location>
</feature>
<evidence type="ECO:0000256" key="3">
    <source>
        <dbReference type="ARBA" id="ARBA00012438"/>
    </source>
</evidence>
<dbReference type="AlphaFoldDB" id="A0A1H0VXE1"/>
<dbReference type="InterPro" id="IPR035965">
    <property type="entry name" value="PAS-like_dom_sf"/>
</dbReference>
<dbReference type="SMART" id="SM00388">
    <property type="entry name" value="HisKA"/>
    <property type="match status" value="1"/>
</dbReference>
<evidence type="ECO:0000313" key="17">
    <source>
        <dbReference type="EMBL" id="SDP82951.1"/>
    </source>
</evidence>
<keyword evidence="18" id="KW-1185">Reference proteome</keyword>
<dbReference type="Gene3D" id="1.10.287.130">
    <property type="match status" value="1"/>
</dbReference>
<evidence type="ECO:0000256" key="11">
    <source>
        <dbReference type="ARBA" id="ARBA00068150"/>
    </source>
</evidence>
<dbReference type="CDD" id="cd06225">
    <property type="entry name" value="HAMP"/>
    <property type="match status" value="1"/>
</dbReference>
<comment type="catalytic activity">
    <reaction evidence="1">
        <text>ATP + protein L-histidine = ADP + protein N-phospho-L-histidine.</text>
        <dbReference type="EC" id="2.7.13.3"/>
    </reaction>
</comment>
<evidence type="ECO:0000259" key="15">
    <source>
        <dbReference type="PROSITE" id="PS50113"/>
    </source>
</evidence>
<dbReference type="Gene3D" id="3.30.565.10">
    <property type="entry name" value="Histidine kinase-like ATPase, C-terminal domain"/>
    <property type="match status" value="1"/>
</dbReference>
<evidence type="ECO:0000256" key="4">
    <source>
        <dbReference type="ARBA" id="ARBA00022553"/>
    </source>
</evidence>
<dbReference type="PANTHER" id="PTHR45339">
    <property type="entry name" value="HYBRID SIGNAL TRANSDUCTION HISTIDINE KINASE J"/>
    <property type="match status" value="1"/>
</dbReference>
<dbReference type="InterPro" id="IPR036097">
    <property type="entry name" value="HisK_dim/P_sf"/>
</dbReference>
<dbReference type="EC" id="2.7.13.3" evidence="3"/>
<keyword evidence="7" id="KW-0418">Kinase</keyword>
<dbReference type="InterPro" id="IPR003660">
    <property type="entry name" value="HAMP_dom"/>
</dbReference>
<keyword evidence="12" id="KW-0472">Membrane</keyword>
<evidence type="ECO:0000256" key="5">
    <source>
        <dbReference type="ARBA" id="ARBA00022679"/>
    </source>
</evidence>
<dbReference type="STRING" id="91360.SAMN05660330_04290"/>
<dbReference type="InterPro" id="IPR013656">
    <property type="entry name" value="PAS_4"/>
</dbReference>
<dbReference type="PRINTS" id="PR00344">
    <property type="entry name" value="BCTRLSENSOR"/>
</dbReference>
<dbReference type="InterPro" id="IPR003594">
    <property type="entry name" value="HATPase_dom"/>
</dbReference>
<dbReference type="PROSITE" id="PS50109">
    <property type="entry name" value="HIS_KIN"/>
    <property type="match status" value="1"/>
</dbReference>
<evidence type="ECO:0000256" key="10">
    <source>
        <dbReference type="ARBA" id="ARBA00064003"/>
    </source>
</evidence>
<evidence type="ECO:0000256" key="7">
    <source>
        <dbReference type="ARBA" id="ARBA00022777"/>
    </source>
</evidence>
<keyword evidence="6" id="KW-0547">Nucleotide-binding</keyword>
<evidence type="ECO:0000256" key="8">
    <source>
        <dbReference type="ARBA" id="ARBA00022840"/>
    </source>
</evidence>
<sequence length="785" mass="88171">MSLQSRLGVVIWGIVLLISALFSYLFFDTQNQEYIEGIDKKLLTGAVMARAIVGADYHDHIRDKNSITEDAYLQILNSYSKICVECDFQYLWSNLFLEDGTIVFTTGTPTRRGATKGNHANFFDIHSDPKAFDQVKNSGEISFTTFHNEWGSGRMVLVPFQDSLGRMYVFGASMSLKDLDDQLQASAMKILTIFLLISIAITFLAYRLAKAITRPIKAISKMTETIASGKYGATIDDVSGCSELKLLTKNINIMSNAIFTRNNELQTIVESLPLMVFLKDAKALRYIYLNHSGEKYLGMSREEVIGKNNYDLFEKDQADLFTQKDREAFSSHQLVTVSEEPVNTPHGKRLLQTRKVAITDVDGKPLYLLGLSLDITEQKKAELELRRNRRQIEKLVKERTTAFLSAEKQLDESLQKYRVLFESTADAVMLHENGVIVDCNKAALKMFGCKTSEDLKNRNPSAFSPPFQEGGIPSADLVANYTQRATEQGNVLFEWNARRLDDGKEFPCEVLLSFAQFKDRMFIQSVVRDITVRKKIKNELIRAKEAADAASQAKSEFLANMSHEIRTPMNGILGMTYLALQTDLNDKQRNYIFKANKSAENLLAILNDILDYSRMKSGKLEIQSSRFLLHQMLDSLVNIENLKTEENNINLTVEVDSGVPEKLTGDSLRLRQVLTNLITNAIKFSDPGGKVSLHVSIQEDRGKEVLLHFVVQDRGIGISPDQQEAIFHSFSQTDGSSTRRYGGTGLGLSISKKIVQLMHGNIWVKSELGVGSTFHFTVLLGKVVA</sequence>
<dbReference type="Pfam" id="PF13188">
    <property type="entry name" value="PAS_8"/>
    <property type="match status" value="1"/>
</dbReference>
<evidence type="ECO:0000256" key="1">
    <source>
        <dbReference type="ARBA" id="ARBA00000085"/>
    </source>
</evidence>
<dbReference type="CDD" id="cd16922">
    <property type="entry name" value="HATPase_EvgS-ArcB-TorS-like"/>
    <property type="match status" value="1"/>
</dbReference>
<dbReference type="SUPFAM" id="SSF55785">
    <property type="entry name" value="PYP-like sensor domain (PAS domain)"/>
    <property type="match status" value="2"/>
</dbReference>
<proteinExistence type="predicted"/>
<dbReference type="SMART" id="SM00091">
    <property type="entry name" value="PAS"/>
    <property type="match status" value="2"/>
</dbReference>
<dbReference type="SMART" id="SM00387">
    <property type="entry name" value="HATPase_c"/>
    <property type="match status" value="1"/>
</dbReference>
<evidence type="ECO:0000259" key="14">
    <source>
        <dbReference type="PROSITE" id="PS50112"/>
    </source>
</evidence>
<keyword evidence="12" id="KW-1133">Transmembrane helix</keyword>
<evidence type="ECO:0000256" key="2">
    <source>
        <dbReference type="ARBA" id="ARBA00004370"/>
    </source>
</evidence>
<dbReference type="SUPFAM" id="SSF158472">
    <property type="entry name" value="HAMP domain-like"/>
    <property type="match status" value="1"/>
</dbReference>
<dbReference type="OrthoDB" id="177675at2"/>